<dbReference type="Proteomes" id="UP000805193">
    <property type="component" value="Unassembled WGS sequence"/>
</dbReference>
<accession>A0AC60Q9J3</accession>
<proteinExistence type="predicted"/>
<evidence type="ECO:0000313" key="1">
    <source>
        <dbReference type="EMBL" id="KAG0429829.1"/>
    </source>
</evidence>
<protein>
    <submittedName>
        <fullName evidence="1">Uncharacterized protein</fullName>
    </submittedName>
</protein>
<gene>
    <name evidence="1" type="ORF">HPB47_023257</name>
</gene>
<comment type="caution">
    <text evidence="1">The sequence shown here is derived from an EMBL/GenBank/DDBJ whole genome shotgun (WGS) entry which is preliminary data.</text>
</comment>
<reference evidence="1 2" key="1">
    <citation type="journal article" date="2020" name="Cell">
        <title>Large-Scale Comparative Analyses of Tick Genomes Elucidate Their Genetic Diversity and Vector Capacities.</title>
        <authorList>
            <consortium name="Tick Genome and Microbiome Consortium (TIGMIC)"/>
            <person name="Jia N."/>
            <person name="Wang J."/>
            <person name="Shi W."/>
            <person name="Du L."/>
            <person name="Sun Y."/>
            <person name="Zhan W."/>
            <person name="Jiang J.F."/>
            <person name="Wang Q."/>
            <person name="Zhang B."/>
            <person name="Ji P."/>
            <person name="Bell-Sakyi L."/>
            <person name="Cui X.M."/>
            <person name="Yuan T.T."/>
            <person name="Jiang B.G."/>
            <person name="Yang W.F."/>
            <person name="Lam T.T."/>
            <person name="Chang Q.C."/>
            <person name="Ding S.J."/>
            <person name="Wang X.J."/>
            <person name="Zhu J.G."/>
            <person name="Ruan X.D."/>
            <person name="Zhao L."/>
            <person name="Wei J.T."/>
            <person name="Ye R.Z."/>
            <person name="Que T.C."/>
            <person name="Du C.H."/>
            <person name="Zhou Y.H."/>
            <person name="Cheng J.X."/>
            <person name="Dai P.F."/>
            <person name="Guo W.B."/>
            <person name="Han X.H."/>
            <person name="Huang E.J."/>
            <person name="Li L.F."/>
            <person name="Wei W."/>
            <person name="Gao Y.C."/>
            <person name="Liu J.Z."/>
            <person name="Shao H.Z."/>
            <person name="Wang X."/>
            <person name="Wang C.C."/>
            <person name="Yang T.C."/>
            <person name="Huo Q.B."/>
            <person name="Li W."/>
            <person name="Chen H.Y."/>
            <person name="Chen S.E."/>
            <person name="Zhou L.G."/>
            <person name="Ni X.B."/>
            <person name="Tian J.H."/>
            <person name="Sheng Y."/>
            <person name="Liu T."/>
            <person name="Pan Y.S."/>
            <person name="Xia L.Y."/>
            <person name="Li J."/>
            <person name="Zhao F."/>
            <person name="Cao W.C."/>
        </authorList>
    </citation>
    <scope>NUCLEOTIDE SEQUENCE [LARGE SCALE GENOMIC DNA]</scope>
    <source>
        <strain evidence="1">Iper-2018</strain>
    </source>
</reference>
<sequence length="232" mass="26137">MTPPPVATVLQVASEIDLDSEVTLPKTVGVLSSRCYEDTSGKPLNALEAVSATLRPYLTAVRHTLNAAMCLENFSSQVVERHNKPEVEVRSSKELLLNPVVISRNEKEKVLIEGSINSLRVSIAIKQADDIEHILCHKFMRFMMMRAENFIVLRRKPVEGYDISFLITNFHTEQMFKHKLVDFVINFMEEIDKEISEMKLALNARARICAEEFLKRSPAGSRASDGAQGLFS</sequence>
<organism evidence="1 2">
    <name type="scientific">Ixodes persulcatus</name>
    <name type="common">Taiga tick</name>
    <dbReference type="NCBI Taxonomy" id="34615"/>
    <lineage>
        <taxon>Eukaryota</taxon>
        <taxon>Metazoa</taxon>
        <taxon>Ecdysozoa</taxon>
        <taxon>Arthropoda</taxon>
        <taxon>Chelicerata</taxon>
        <taxon>Arachnida</taxon>
        <taxon>Acari</taxon>
        <taxon>Parasitiformes</taxon>
        <taxon>Ixodida</taxon>
        <taxon>Ixodoidea</taxon>
        <taxon>Ixodidae</taxon>
        <taxon>Ixodinae</taxon>
        <taxon>Ixodes</taxon>
    </lineage>
</organism>
<name>A0AC60Q9J3_IXOPE</name>
<dbReference type="EMBL" id="JABSTQ010009377">
    <property type="protein sequence ID" value="KAG0429829.1"/>
    <property type="molecule type" value="Genomic_DNA"/>
</dbReference>
<evidence type="ECO:0000313" key="2">
    <source>
        <dbReference type="Proteomes" id="UP000805193"/>
    </source>
</evidence>
<keyword evidence="2" id="KW-1185">Reference proteome</keyword>